<evidence type="ECO:0000256" key="1">
    <source>
        <dbReference type="SAM" id="MobiDB-lite"/>
    </source>
</evidence>
<proteinExistence type="predicted"/>
<feature type="compositionally biased region" description="Basic and acidic residues" evidence="1">
    <location>
        <begin position="165"/>
        <end position="174"/>
    </location>
</feature>
<organism evidence="2">
    <name type="scientific">Microvirus mar30</name>
    <dbReference type="NCBI Taxonomy" id="2851164"/>
    <lineage>
        <taxon>Viruses</taxon>
        <taxon>Monodnaviria</taxon>
        <taxon>Sangervirae</taxon>
        <taxon>Phixviricota</taxon>
        <taxon>Malgrandaviricetes</taxon>
        <taxon>Petitvirales</taxon>
        <taxon>Microviridae</taxon>
    </lineage>
</organism>
<reference evidence="2" key="1">
    <citation type="submission" date="2021-04" db="EMBL/GenBank/DDBJ databases">
        <title>Genomes of microviruses identified in yellow-bellied marmot fecal samples.</title>
        <authorList>
            <person name="Varsani A."/>
            <person name="Kraberger S."/>
            <person name="Chatterjee A."/>
            <person name="Richet C."/>
            <person name="Fontenele R.S."/>
            <person name="Schmidlin K."/>
            <person name="Blumstein D.T."/>
        </authorList>
    </citation>
    <scope>NUCLEOTIDE SEQUENCE</scope>
    <source>
        <strain evidence="2">Mar30</strain>
    </source>
</reference>
<protein>
    <submittedName>
        <fullName evidence="2">Internal scaffolding protein</fullName>
    </submittedName>
</protein>
<dbReference type="Pfam" id="PF09675">
    <property type="entry name" value="Chlamy_scaf"/>
    <property type="match status" value="1"/>
</dbReference>
<name>A0A8F5MJL3_9VIRU</name>
<dbReference type="EMBL" id="MZ089776">
    <property type="protein sequence ID" value="QXN75134.1"/>
    <property type="molecule type" value="Genomic_DNA"/>
</dbReference>
<feature type="region of interest" description="Disordered" evidence="1">
    <location>
        <begin position="147"/>
        <end position="174"/>
    </location>
</feature>
<sequence length="174" mass="19681">MFMCAAKIKFPTKFNIKSVFPTKKTFAGERMQPTYKMTVDENGVRELKKTGQIDLYAQIQSFKDSCDINYILERFAKGDVSALSKIQGVYGDFMNMPRTMAELSQRVIDAENLFNTLPLDVRQQFNFSPSEFFASIGSDKFNAIFADEDKPDFTPSEPAPADATEPIKEKGEVQ</sequence>
<accession>A0A8F5MJL3</accession>
<evidence type="ECO:0000313" key="2">
    <source>
        <dbReference type="EMBL" id="QXN75134.1"/>
    </source>
</evidence>
<dbReference type="InterPro" id="IPR014131">
    <property type="entry name" value="Chlamydia_phage_Vp3"/>
</dbReference>